<accession>A0A6H1UFL8</accession>
<feature type="binding site" evidence="1">
    <location>
        <begin position="10"/>
        <end position="17"/>
    </location>
    <ligand>
        <name>ATP</name>
        <dbReference type="ChEBI" id="CHEBI:30616"/>
    </ligand>
</feature>
<dbReference type="PANTHER" id="PTHR30605:SF0">
    <property type="entry name" value="ANHYDRO-N-ACETYLMURAMIC ACID KINASE"/>
    <property type="match status" value="1"/>
</dbReference>
<dbReference type="GO" id="GO:0016301">
    <property type="term" value="F:kinase activity"/>
    <property type="evidence" value="ECO:0007669"/>
    <property type="project" value="UniProtKB-KW"/>
</dbReference>
<keyword evidence="1" id="KW-0067">ATP-binding</keyword>
<name>A0A6H1UFL8_9GAMM</name>
<dbReference type="GO" id="GO:0016773">
    <property type="term" value="F:phosphotransferase activity, alcohol group as acceptor"/>
    <property type="evidence" value="ECO:0007669"/>
    <property type="project" value="UniProtKB-UniRule"/>
</dbReference>
<dbReference type="Gene3D" id="3.30.420.40">
    <property type="match status" value="2"/>
</dbReference>
<comment type="pathway">
    <text evidence="1">Amino-sugar metabolism; 1,6-anhydro-N-acetylmuramate degradation.</text>
</comment>
<proteinExistence type="inferred from homology"/>
<keyword evidence="1" id="KW-0119">Carbohydrate metabolism</keyword>
<dbReference type="Proteomes" id="UP000501602">
    <property type="component" value="Chromosome"/>
</dbReference>
<keyword evidence="1 2" id="KW-0418">Kinase</keyword>
<comment type="catalytic activity">
    <reaction evidence="1">
        <text>1,6-anhydro-N-acetyl-beta-muramate + ATP + H2O = N-acetyl-D-muramate 6-phosphate + ADP + H(+)</text>
        <dbReference type="Rhea" id="RHEA:24952"/>
        <dbReference type="ChEBI" id="CHEBI:15377"/>
        <dbReference type="ChEBI" id="CHEBI:15378"/>
        <dbReference type="ChEBI" id="CHEBI:30616"/>
        <dbReference type="ChEBI" id="CHEBI:58690"/>
        <dbReference type="ChEBI" id="CHEBI:58722"/>
        <dbReference type="ChEBI" id="CHEBI:456216"/>
        <dbReference type="EC" id="2.7.1.170"/>
    </reaction>
</comment>
<dbReference type="CDD" id="cd24050">
    <property type="entry name" value="ASKHA_NBD_ANMK"/>
    <property type="match status" value="1"/>
</dbReference>
<dbReference type="EMBL" id="CP051180">
    <property type="protein sequence ID" value="QIZ77618.1"/>
    <property type="molecule type" value="Genomic_DNA"/>
</dbReference>
<dbReference type="KEGG" id="fes:HER31_12375"/>
<protein>
    <recommendedName>
        <fullName evidence="1">Anhydro-N-acetylmuramic acid kinase</fullName>
        <ecNumber evidence="1">2.7.1.170</ecNumber>
    </recommendedName>
    <alternativeName>
        <fullName evidence="1">AnhMurNAc kinase</fullName>
    </alternativeName>
</protein>
<dbReference type="NCBIfam" id="NF007139">
    <property type="entry name" value="PRK09585.1-3"/>
    <property type="match status" value="1"/>
</dbReference>
<comment type="pathway">
    <text evidence="1">Cell wall biogenesis; peptidoglycan recycling.</text>
</comment>
<comment type="similarity">
    <text evidence="1">Belongs to the anhydro-N-acetylmuramic acid kinase family.</text>
</comment>
<dbReference type="HAMAP" id="MF_01270">
    <property type="entry name" value="AnhMurNAc_kinase"/>
    <property type="match status" value="1"/>
</dbReference>
<dbReference type="UniPathway" id="UPA00343"/>
<organism evidence="2 3">
    <name type="scientific">Ferrimonas lipolytica</name>
    <dbReference type="NCBI Taxonomy" id="2724191"/>
    <lineage>
        <taxon>Bacteria</taxon>
        <taxon>Pseudomonadati</taxon>
        <taxon>Pseudomonadota</taxon>
        <taxon>Gammaproteobacteria</taxon>
        <taxon>Alteromonadales</taxon>
        <taxon>Ferrimonadaceae</taxon>
        <taxon>Ferrimonas</taxon>
    </lineage>
</organism>
<dbReference type="Pfam" id="PF03702">
    <property type="entry name" value="AnmK"/>
    <property type="match status" value="1"/>
</dbReference>
<dbReference type="RefSeq" id="WP_168660877.1">
    <property type="nucleotide sequence ID" value="NZ_CP051180.1"/>
</dbReference>
<sequence>MTYLIGLMSGTSMDGVDAALVQFDDHGQPTLLEQHTLELPAPLLIELHRLCRPGNDEIDRLGRADRALAQVFAEACHNLLAKTKLNASDISAIGSHGQTVRHMPDGHHAFTLQLGCPNTLAALTGIDVIADFRRKDIALGGQGAPLVPAFHQALFRSNADRAIVNIGGISNITWLPSDGSEVLGYDTGPGNTLMDAWCRDHLNCSYDKDGALAASGLVNDALLERLLSHPYFSQPAPKSTGRELFNSVWLQGHLHSLPAMADNDILATLLATTVISICDCISHHSNHTEVYLCGGGAFNAELVRQMRQRLPHSNVRSTEALGLDPQWVESTAFAWLAYRHINGLSGNLPAVTGASREAILGGFYPSG</sequence>
<dbReference type="EC" id="2.7.1.170" evidence="1"/>
<dbReference type="GO" id="GO:0097175">
    <property type="term" value="P:1,6-anhydro-N-acetyl-beta-muramic acid catabolic process"/>
    <property type="evidence" value="ECO:0007669"/>
    <property type="project" value="UniProtKB-UniRule"/>
</dbReference>
<dbReference type="InterPro" id="IPR005338">
    <property type="entry name" value="Anhydro_N_Ac-Mur_kinase"/>
</dbReference>
<keyword evidence="1 2" id="KW-0808">Transferase</keyword>
<evidence type="ECO:0000313" key="3">
    <source>
        <dbReference type="Proteomes" id="UP000501602"/>
    </source>
</evidence>
<dbReference type="InterPro" id="IPR043129">
    <property type="entry name" value="ATPase_NBD"/>
</dbReference>
<dbReference type="PANTHER" id="PTHR30605">
    <property type="entry name" value="ANHYDRO-N-ACETYLMURAMIC ACID KINASE"/>
    <property type="match status" value="1"/>
</dbReference>
<reference evidence="2 3" key="1">
    <citation type="submission" date="2020-04" db="EMBL/GenBank/DDBJ databases">
        <title>Ferrimonas sp. S7 isolated from sea water.</title>
        <authorList>
            <person name="Bae S.S."/>
            <person name="Baek K."/>
        </authorList>
    </citation>
    <scope>NUCLEOTIDE SEQUENCE [LARGE SCALE GENOMIC DNA]</scope>
    <source>
        <strain evidence="2 3">S7</strain>
    </source>
</reference>
<dbReference type="GO" id="GO:0006040">
    <property type="term" value="P:amino sugar metabolic process"/>
    <property type="evidence" value="ECO:0007669"/>
    <property type="project" value="InterPro"/>
</dbReference>
<keyword evidence="3" id="KW-1185">Reference proteome</keyword>
<evidence type="ECO:0000313" key="2">
    <source>
        <dbReference type="EMBL" id="QIZ77618.1"/>
    </source>
</evidence>
<dbReference type="GO" id="GO:0005524">
    <property type="term" value="F:ATP binding"/>
    <property type="evidence" value="ECO:0007669"/>
    <property type="project" value="UniProtKB-UniRule"/>
</dbReference>
<comment type="function">
    <text evidence="1">Catalyzes the specific phosphorylation of 1,6-anhydro-N-acetylmuramic acid (anhMurNAc) with the simultaneous cleavage of the 1,6-anhydro ring, generating MurNAc-6-P. Is required for the utilization of anhMurNAc either imported from the medium or derived from its own cell wall murein, and thus plays a role in cell wall recycling.</text>
</comment>
<dbReference type="GO" id="GO:0009254">
    <property type="term" value="P:peptidoglycan turnover"/>
    <property type="evidence" value="ECO:0007669"/>
    <property type="project" value="UniProtKB-UniRule"/>
</dbReference>
<dbReference type="SUPFAM" id="SSF53067">
    <property type="entry name" value="Actin-like ATPase domain"/>
    <property type="match status" value="1"/>
</dbReference>
<gene>
    <name evidence="1" type="primary">anmK</name>
    <name evidence="2" type="ORF">HER31_12375</name>
</gene>
<dbReference type="AlphaFoldDB" id="A0A6H1UFL8"/>
<evidence type="ECO:0000256" key="1">
    <source>
        <dbReference type="HAMAP-Rule" id="MF_01270"/>
    </source>
</evidence>
<keyword evidence="1" id="KW-0547">Nucleotide-binding</keyword>
<dbReference type="UniPathway" id="UPA00544"/>